<dbReference type="InterPro" id="IPR020846">
    <property type="entry name" value="MFS_dom"/>
</dbReference>
<protein>
    <submittedName>
        <fullName evidence="9">Myo-inositol transporter 1</fullName>
    </submittedName>
</protein>
<feature type="transmembrane region" description="Helical" evidence="7">
    <location>
        <begin position="367"/>
        <end position="389"/>
    </location>
</feature>
<dbReference type="InterPro" id="IPR036259">
    <property type="entry name" value="MFS_trans_sf"/>
</dbReference>
<comment type="subcellular location">
    <subcellularLocation>
        <location evidence="1">Membrane</location>
        <topology evidence="1">Multi-pass membrane protein</topology>
    </subcellularLocation>
</comment>
<dbReference type="EMBL" id="LJBN01000186">
    <property type="protein sequence ID" value="OOQ84055.1"/>
    <property type="molecule type" value="Genomic_DNA"/>
</dbReference>
<keyword evidence="5 7" id="KW-1133">Transmembrane helix</keyword>
<dbReference type="SUPFAM" id="SSF103473">
    <property type="entry name" value="MFS general substrate transporter"/>
    <property type="match status" value="1"/>
</dbReference>
<evidence type="ECO:0000313" key="9">
    <source>
        <dbReference type="EMBL" id="OOQ84055.1"/>
    </source>
</evidence>
<evidence type="ECO:0000256" key="6">
    <source>
        <dbReference type="ARBA" id="ARBA00023136"/>
    </source>
</evidence>
<feature type="domain" description="Major facilitator superfamily (MFS) profile" evidence="8">
    <location>
        <begin position="55"/>
        <end position="510"/>
    </location>
</feature>
<proteinExistence type="inferred from homology"/>
<feature type="transmembrane region" description="Helical" evidence="7">
    <location>
        <begin position="574"/>
        <end position="595"/>
    </location>
</feature>
<feature type="transmembrane region" description="Helical" evidence="7">
    <location>
        <begin position="485"/>
        <end position="506"/>
    </location>
</feature>
<evidence type="ECO:0000256" key="5">
    <source>
        <dbReference type="ARBA" id="ARBA00022989"/>
    </source>
</evidence>
<dbReference type="GO" id="GO:1904679">
    <property type="term" value="P:myo-inositol import across plasma membrane"/>
    <property type="evidence" value="ECO:0007669"/>
    <property type="project" value="TreeGrafter"/>
</dbReference>
<evidence type="ECO:0000256" key="3">
    <source>
        <dbReference type="ARBA" id="ARBA00022448"/>
    </source>
</evidence>
<feature type="transmembrane region" description="Helical" evidence="7">
    <location>
        <begin position="339"/>
        <end position="360"/>
    </location>
</feature>
<feature type="transmembrane region" description="Helical" evidence="7">
    <location>
        <begin position="657"/>
        <end position="680"/>
    </location>
</feature>
<dbReference type="InterPro" id="IPR003663">
    <property type="entry name" value="Sugar/inositol_transpt"/>
</dbReference>
<evidence type="ECO:0000259" key="8">
    <source>
        <dbReference type="PROSITE" id="PS50850"/>
    </source>
</evidence>
<organism evidence="9 10">
    <name type="scientific">Penicillium brasilianum</name>
    <dbReference type="NCBI Taxonomy" id="104259"/>
    <lineage>
        <taxon>Eukaryota</taxon>
        <taxon>Fungi</taxon>
        <taxon>Dikarya</taxon>
        <taxon>Ascomycota</taxon>
        <taxon>Pezizomycotina</taxon>
        <taxon>Eurotiomycetes</taxon>
        <taxon>Eurotiomycetidae</taxon>
        <taxon>Eurotiales</taxon>
        <taxon>Aspergillaceae</taxon>
        <taxon>Penicillium</taxon>
    </lineage>
</organism>
<dbReference type="Pfam" id="PF20684">
    <property type="entry name" value="Fung_rhodopsin"/>
    <property type="match status" value="1"/>
</dbReference>
<dbReference type="PROSITE" id="PS50850">
    <property type="entry name" value="MFS"/>
    <property type="match status" value="1"/>
</dbReference>
<feature type="transmembrane region" description="Helical" evidence="7">
    <location>
        <begin position="122"/>
        <end position="143"/>
    </location>
</feature>
<dbReference type="Pfam" id="PF00083">
    <property type="entry name" value="Sugar_tr"/>
    <property type="match status" value="1"/>
</dbReference>
<comment type="caution">
    <text evidence="9">The sequence shown here is derived from an EMBL/GenBank/DDBJ whole genome shotgun (WGS) entry which is preliminary data.</text>
</comment>
<dbReference type="InterPro" id="IPR049326">
    <property type="entry name" value="Rhodopsin_dom_fungi"/>
</dbReference>
<feature type="transmembrane region" description="Helical" evidence="7">
    <location>
        <begin position="212"/>
        <end position="231"/>
    </location>
</feature>
<evidence type="ECO:0000256" key="7">
    <source>
        <dbReference type="SAM" id="Phobius"/>
    </source>
</evidence>
<dbReference type="PRINTS" id="PR00171">
    <property type="entry name" value="SUGRTRNSPORT"/>
</dbReference>
<feature type="transmembrane region" description="Helical" evidence="7">
    <location>
        <begin position="149"/>
        <end position="170"/>
    </location>
</feature>
<feature type="transmembrane region" description="Helical" evidence="7">
    <location>
        <begin position="692"/>
        <end position="716"/>
    </location>
</feature>
<evidence type="ECO:0000256" key="4">
    <source>
        <dbReference type="ARBA" id="ARBA00022692"/>
    </source>
</evidence>
<name>A0A1S9RF50_PENBI</name>
<feature type="transmembrane region" description="Helical" evidence="7">
    <location>
        <begin position="56"/>
        <end position="80"/>
    </location>
</feature>
<feature type="transmembrane region" description="Helical" evidence="7">
    <location>
        <begin position="95"/>
        <end position="115"/>
    </location>
</feature>
<gene>
    <name evidence="9" type="primary">itr1</name>
    <name evidence="9" type="ORF">PEBR_32031</name>
</gene>
<reference evidence="10" key="1">
    <citation type="submission" date="2015-09" db="EMBL/GenBank/DDBJ databases">
        <authorList>
            <person name="Fill T.P."/>
            <person name="Baretta J.F."/>
            <person name="de Almeida L.G."/>
            <person name="Rocha M."/>
            <person name="de Souza D.H."/>
            <person name="Malavazi I."/>
            <person name="Cerdeira L.T."/>
            <person name="Hong H."/>
            <person name="Samborskyy M."/>
            <person name="de Vasconcelos A.T."/>
            <person name="Leadlay P."/>
            <person name="Rodrigues-Filho E."/>
        </authorList>
    </citation>
    <scope>NUCLEOTIDE SEQUENCE [LARGE SCALE GENOMIC DNA]</scope>
    <source>
        <strain evidence="10">LaBioMMi 136</strain>
    </source>
</reference>
<dbReference type="NCBIfam" id="TIGR00879">
    <property type="entry name" value="SP"/>
    <property type="match status" value="1"/>
</dbReference>
<feature type="transmembrane region" description="Helical" evidence="7">
    <location>
        <begin position="622"/>
        <end position="645"/>
    </location>
</feature>
<dbReference type="PANTHER" id="PTHR48020">
    <property type="entry name" value="PROTON MYO-INOSITOL COTRANSPORTER"/>
    <property type="match status" value="1"/>
</dbReference>
<keyword evidence="6 7" id="KW-0472">Membrane</keyword>
<dbReference type="PROSITE" id="PS00217">
    <property type="entry name" value="SUGAR_TRANSPORT_2"/>
    <property type="match status" value="1"/>
</dbReference>
<dbReference type="AlphaFoldDB" id="A0A1S9RF50"/>
<keyword evidence="4 7" id="KW-0812">Transmembrane</keyword>
<keyword evidence="3" id="KW-0813">Transport</keyword>
<comment type="similarity">
    <text evidence="2">Belongs to the major facilitator superfamily. Sugar transporter (TC 2.A.1.1) family.</text>
</comment>
<dbReference type="GO" id="GO:0016020">
    <property type="term" value="C:membrane"/>
    <property type="evidence" value="ECO:0007669"/>
    <property type="project" value="UniProtKB-SubCell"/>
</dbReference>
<dbReference type="GO" id="GO:0005366">
    <property type="term" value="F:myo-inositol:proton symporter activity"/>
    <property type="evidence" value="ECO:0007669"/>
    <property type="project" value="TreeGrafter"/>
</dbReference>
<evidence type="ECO:0000256" key="1">
    <source>
        <dbReference type="ARBA" id="ARBA00004141"/>
    </source>
</evidence>
<dbReference type="InterPro" id="IPR005829">
    <property type="entry name" value="Sugar_transporter_CS"/>
</dbReference>
<dbReference type="Proteomes" id="UP000190744">
    <property type="component" value="Unassembled WGS sequence"/>
</dbReference>
<dbReference type="PANTHER" id="PTHR48020:SF22">
    <property type="entry name" value="MAJOR FACILITATOR SUPERFAMILY (MFS) PROFILE DOMAIN-CONTAINING PROTEIN-RELATED"/>
    <property type="match status" value="1"/>
</dbReference>
<evidence type="ECO:0000256" key="2">
    <source>
        <dbReference type="ARBA" id="ARBA00010992"/>
    </source>
</evidence>
<feature type="transmembrane region" description="Helical" evidence="7">
    <location>
        <begin position="182"/>
        <end position="200"/>
    </location>
</feature>
<dbReference type="InterPro" id="IPR050814">
    <property type="entry name" value="Myo-inositol_Transporter"/>
</dbReference>
<feature type="transmembrane region" description="Helical" evidence="7">
    <location>
        <begin position="442"/>
        <end position="464"/>
    </location>
</feature>
<dbReference type="InterPro" id="IPR005828">
    <property type="entry name" value="MFS_sugar_transport-like"/>
</dbReference>
<sequence length="733" mass="80623">MHPWPLEHLYAQKRIRSNAEDQYHPDDGPQALELERVEQTPFYTPVYSRKYVSTCVLSASIGGLLFGYDTGVISSALVLFHSDLGHPLDNSDKQLLTSLTGGGAFVGALLAALVTDAVGRKMVIGIGCIWFTVGSVVAATAYSVLLMGIARFIIGVGIGFETMITPVYIAELAPSSLRGRMITVYSMAVTGGQALAYAGGTAFSHVELGWRYLFAIGAIPALAQVALFPVYPETPRYLIYRGRIGDSVIVLQQLYPQSPPSDIQRLGQIIREDISRSVSFDQGAHRLMWSWKQLWLVPSNRRSLISACGLMAVQQLCGFNFLMYYSATLFAAIGLNNPTAASLIVSGTNFFFTIVALFFVDLGRRRMLIWTIWGLPIALAMAAVAFSNITLNSNLELEGEAPSWAKALALASLSIFVSFYAIALGNIPWIANELLALEVRAVGTSLLTMALIWSLYGVALLLILGRIQSRIVIRERLKIDDYLSILSFIFLTIQTVLHTLTVRPYLEAESVFHSNSNTAATLTADPSLEGSTSTVLRYSFVSLVIFWLAVWSVKFSMLFFFRRFLLPIPSYMEGWYIVFGFTTMNLLGCLLIQFLGCLPFEDNFSITSGTCVLGQSRELGKLAGTTALDIVSDVMIIVLPTRILFELHATKKQKAGLVAVFALGWVVIVIALVRAIHASLAGRNHLRAIDYLWLWIWSQVECVAAVSVACLPPIWAGYKKKKQTVQPATLITI</sequence>
<feature type="transmembrane region" description="Helical" evidence="7">
    <location>
        <begin position="535"/>
        <end position="553"/>
    </location>
</feature>
<accession>A0A1S9RF50</accession>
<evidence type="ECO:0000313" key="10">
    <source>
        <dbReference type="Proteomes" id="UP000190744"/>
    </source>
</evidence>
<dbReference type="Gene3D" id="1.20.1250.20">
    <property type="entry name" value="MFS general substrate transporter like domains"/>
    <property type="match status" value="1"/>
</dbReference>